<feature type="compositionally biased region" description="Low complexity" evidence="2">
    <location>
        <begin position="207"/>
        <end position="216"/>
    </location>
</feature>
<proteinExistence type="predicted"/>
<accession>A0A0G4ERC2</accession>
<evidence type="ECO:0000313" key="3">
    <source>
        <dbReference type="EMBL" id="CEM00574.1"/>
    </source>
</evidence>
<dbReference type="AlphaFoldDB" id="A0A0G4ERC2"/>
<keyword evidence="1" id="KW-0175">Coiled coil</keyword>
<feature type="compositionally biased region" description="Basic and acidic residues" evidence="2">
    <location>
        <begin position="232"/>
        <end position="245"/>
    </location>
</feature>
<keyword evidence="4" id="KW-1185">Reference proteome</keyword>
<evidence type="ECO:0000256" key="1">
    <source>
        <dbReference type="SAM" id="Coils"/>
    </source>
</evidence>
<feature type="region of interest" description="Disordered" evidence="2">
    <location>
        <begin position="207"/>
        <end position="250"/>
    </location>
</feature>
<organism evidence="3 4">
    <name type="scientific">Vitrella brassicaformis (strain CCMP3155)</name>
    <dbReference type="NCBI Taxonomy" id="1169540"/>
    <lineage>
        <taxon>Eukaryota</taxon>
        <taxon>Sar</taxon>
        <taxon>Alveolata</taxon>
        <taxon>Colpodellida</taxon>
        <taxon>Vitrellaceae</taxon>
        <taxon>Vitrella</taxon>
    </lineage>
</organism>
<dbReference type="InParanoid" id="A0A0G4ERC2"/>
<dbReference type="Proteomes" id="UP000041254">
    <property type="component" value="Unassembled WGS sequence"/>
</dbReference>
<evidence type="ECO:0000256" key="2">
    <source>
        <dbReference type="SAM" id="MobiDB-lite"/>
    </source>
</evidence>
<dbReference type="EMBL" id="CDMY01000295">
    <property type="protein sequence ID" value="CEM00574.1"/>
    <property type="molecule type" value="Genomic_DNA"/>
</dbReference>
<feature type="region of interest" description="Disordered" evidence="2">
    <location>
        <begin position="56"/>
        <end position="99"/>
    </location>
</feature>
<dbReference type="VEuPathDB" id="CryptoDB:Vbra_12843"/>
<evidence type="ECO:0000313" key="4">
    <source>
        <dbReference type="Proteomes" id="UP000041254"/>
    </source>
</evidence>
<feature type="compositionally biased region" description="Basic and acidic residues" evidence="2">
    <location>
        <begin position="445"/>
        <end position="475"/>
    </location>
</feature>
<feature type="compositionally biased region" description="Low complexity" evidence="2">
    <location>
        <begin position="530"/>
        <end position="539"/>
    </location>
</feature>
<sequence>MKTNRTMSSTTARARRPLPPLLCTLTAFIAALPPASLISPSHHHGPFISRPASAFAPGSLARSGTRRPLWPRDRPQSRPPDLPRTADARGLFPSPSPTRVSVAVREAPVEPTEAERLPLVYRVPILGGFLRLFKLLMLLLVKGIFTPLQSAMAKRKEERAAAAVEEAPSAADRAAVSVREDKIDRDERVAAAAKPVGAALAVKTPAAPARGAGAAAETKRKVAPASKSAVAIKEEGEKEETKEETPTGAKKPLAGVLRFMRNGAEPVDYGIVGDTAATATATATEAPAAPATKEKARAPAGETITFATEATDTVTEWAVNVATSVPMTEEEILEQKRIQREKMEQRLETLRQNVVQLADDLSYGFNNFQRGIEYLSDEIAEGSVKGWQASKQWVVFEWVAGLAPKWVNSVAETTSLSWQAVSDAQWKANQEAVKRQQREAYMREMREKERAEKDKAEREKPKLAEKEDKEKETAKAKMTQQQKKKKDEGGDKGAPGPPPPLKKETSPPAMKQEPADTTTTTTPAPPPQPKQEAAPKATPLPKETIEFKFPPDETEPKQEETTPAAGREPVTTTAAAAAVSKEERRGSSEPPMIELNMAGNPASLPSVYPFPIHQPRRSAW</sequence>
<feature type="region of interest" description="Disordered" evidence="2">
    <location>
        <begin position="445"/>
        <end position="620"/>
    </location>
</feature>
<gene>
    <name evidence="3" type="ORF">Vbra_12843</name>
</gene>
<feature type="compositionally biased region" description="Low complexity" evidence="2">
    <location>
        <begin position="506"/>
        <end position="522"/>
    </location>
</feature>
<protein>
    <submittedName>
        <fullName evidence="3">Uncharacterized protein</fullName>
    </submittedName>
</protein>
<feature type="compositionally biased region" description="Basic and acidic residues" evidence="2">
    <location>
        <begin position="543"/>
        <end position="560"/>
    </location>
</feature>
<feature type="coiled-coil region" evidence="1">
    <location>
        <begin position="333"/>
        <end position="360"/>
    </location>
</feature>
<name>A0A0G4ERC2_VITBC</name>
<reference evidence="3 4" key="1">
    <citation type="submission" date="2014-11" db="EMBL/GenBank/DDBJ databases">
        <authorList>
            <person name="Zhu J."/>
            <person name="Qi W."/>
            <person name="Song R."/>
        </authorList>
    </citation>
    <scope>NUCLEOTIDE SEQUENCE [LARGE SCALE GENOMIC DNA]</scope>
</reference>